<name>A0A4U0PQP8_9NEIS</name>
<evidence type="ECO:0000256" key="1">
    <source>
        <dbReference type="SAM" id="MobiDB-lite"/>
    </source>
</evidence>
<keyword evidence="3" id="KW-1185">Reference proteome</keyword>
<dbReference type="RefSeq" id="WP_136774179.1">
    <property type="nucleotide sequence ID" value="NZ_SUMF01000020.1"/>
</dbReference>
<dbReference type="OrthoDB" id="8886842at2"/>
<dbReference type="AlphaFoldDB" id="A0A4U0PQP8"/>
<dbReference type="EMBL" id="SUMF01000020">
    <property type="protein sequence ID" value="TJZ69742.1"/>
    <property type="molecule type" value="Genomic_DNA"/>
</dbReference>
<gene>
    <name evidence="2" type="ORF">FAZ21_14585</name>
</gene>
<evidence type="ECO:0000313" key="2">
    <source>
        <dbReference type="EMBL" id="TJZ69742.1"/>
    </source>
</evidence>
<organism evidence="2 3">
    <name type="scientific">Chitiniphilus eburneus</name>
    <dbReference type="NCBI Taxonomy" id="2571148"/>
    <lineage>
        <taxon>Bacteria</taxon>
        <taxon>Pseudomonadati</taxon>
        <taxon>Pseudomonadota</taxon>
        <taxon>Betaproteobacteria</taxon>
        <taxon>Neisseriales</taxon>
        <taxon>Chitinibacteraceae</taxon>
        <taxon>Chitiniphilus</taxon>
    </lineage>
</organism>
<reference evidence="2 3" key="1">
    <citation type="submission" date="2019-04" db="EMBL/GenBank/DDBJ databases">
        <title>Chitiniphilus eburnea sp. nov., a novel chitinolytic bacterium isolated from aquaculture sludge.</title>
        <authorList>
            <person name="Sheng M."/>
        </authorList>
    </citation>
    <scope>NUCLEOTIDE SEQUENCE [LARGE SCALE GENOMIC DNA]</scope>
    <source>
        <strain evidence="2 3">HX-2-15</strain>
    </source>
</reference>
<proteinExistence type="predicted"/>
<sequence length="337" mass="35188">MSDAPPVEPNPITLAGTTPEPTGQWEVLPANLQRYTLAAAIDPPTAAWSSYGWLLSAAVPAPTWDSGMHLAGEMPGMVGAFEVVATSQWVIQGTVPGPSASFVGTAGSLFLLAGLIPAAQGAIELVAGAQWRIAAQLPAPSGAFDVAGRQELTLAGVLPPPGAEFITAATVQYAFAGEVPVPLGWLRFRATLRRHGYLMGPSGAIARHSLDATGYAVVAGGTVLALGPSNRTLDGANHAAAMLLTAATDFDLAATKTVREVFIDADLDADLDLASIVDGREYAYRVAYHPNNHTQRITLGRGARGRRWQLRLTGTGGAMHLRALDVLVGVSNTRRSK</sequence>
<accession>A0A4U0PQP8</accession>
<evidence type="ECO:0000313" key="3">
    <source>
        <dbReference type="Proteomes" id="UP000310016"/>
    </source>
</evidence>
<protein>
    <submittedName>
        <fullName evidence="2">Uncharacterized protein</fullName>
    </submittedName>
</protein>
<comment type="caution">
    <text evidence="2">The sequence shown here is derived from an EMBL/GenBank/DDBJ whole genome shotgun (WGS) entry which is preliminary data.</text>
</comment>
<dbReference type="Proteomes" id="UP000310016">
    <property type="component" value="Unassembled WGS sequence"/>
</dbReference>
<feature type="region of interest" description="Disordered" evidence="1">
    <location>
        <begin position="1"/>
        <end position="20"/>
    </location>
</feature>